<keyword evidence="3" id="KW-0689">Ribosomal protein</keyword>
<keyword evidence="8" id="KW-1185">Reference proteome</keyword>
<evidence type="ECO:0000313" key="7">
    <source>
        <dbReference type="EMBL" id="CAD2220141.1"/>
    </source>
</evidence>
<gene>
    <name evidence="7" type="ORF">ADEAN_000765600</name>
</gene>
<dbReference type="InterPro" id="IPR019775">
    <property type="entry name" value="WD40_repeat_CS"/>
</dbReference>
<evidence type="ECO:0000256" key="4">
    <source>
        <dbReference type="ARBA" id="ARBA00023274"/>
    </source>
</evidence>
<dbReference type="SMART" id="SM00320">
    <property type="entry name" value="WD40"/>
    <property type="match status" value="7"/>
</dbReference>
<dbReference type="PANTHER" id="PTHR19879">
    <property type="entry name" value="TRANSCRIPTION INITIATION FACTOR TFIID"/>
    <property type="match status" value="1"/>
</dbReference>
<keyword evidence="1 5" id="KW-0853">WD repeat</keyword>
<feature type="repeat" description="WD" evidence="5">
    <location>
        <begin position="609"/>
        <end position="650"/>
    </location>
</feature>
<feature type="repeat" description="WD" evidence="5">
    <location>
        <begin position="397"/>
        <end position="438"/>
    </location>
</feature>
<feature type="region of interest" description="Disordered" evidence="6">
    <location>
        <begin position="70"/>
        <end position="93"/>
    </location>
</feature>
<evidence type="ECO:0000256" key="2">
    <source>
        <dbReference type="ARBA" id="ARBA00022737"/>
    </source>
</evidence>
<dbReference type="InterPro" id="IPR036322">
    <property type="entry name" value="WD40_repeat_dom_sf"/>
</dbReference>
<dbReference type="PANTHER" id="PTHR19879:SF9">
    <property type="entry name" value="TRANSCRIPTION INITIATION FACTOR TFIID SUBUNIT 5"/>
    <property type="match status" value="1"/>
</dbReference>
<dbReference type="PROSITE" id="PS50294">
    <property type="entry name" value="WD_REPEATS_REGION"/>
    <property type="match status" value="7"/>
</dbReference>
<feature type="region of interest" description="Disordered" evidence="6">
    <location>
        <begin position="167"/>
        <end position="213"/>
    </location>
</feature>
<dbReference type="AlphaFoldDB" id="A0A7G2CMK5"/>
<evidence type="ECO:0000256" key="6">
    <source>
        <dbReference type="SAM" id="MobiDB-lite"/>
    </source>
</evidence>
<feature type="compositionally biased region" description="Basic and acidic residues" evidence="6">
    <location>
        <begin position="187"/>
        <end position="197"/>
    </location>
</feature>
<feature type="repeat" description="WD" evidence="5">
    <location>
        <begin position="651"/>
        <end position="685"/>
    </location>
</feature>
<dbReference type="EMBL" id="LR877160">
    <property type="protein sequence ID" value="CAD2220141.1"/>
    <property type="molecule type" value="Genomic_DNA"/>
</dbReference>
<evidence type="ECO:0000313" key="8">
    <source>
        <dbReference type="Proteomes" id="UP000515908"/>
    </source>
</evidence>
<dbReference type="PRINTS" id="PR00320">
    <property type="entry name" value="GPROTEINBRPT"/>
</dbReference>
<dbReference type="Gene3D" id="2.130.10.10">
    <property type="entry name" value="YVTN repeat-like/Quinoprotein amine dehydrogenase"/>
    <property type="match status" value="3"/>
</dbReference>
<feature type="compositionally biased region" description="Low complexity" evidence="6">
    <location>
        <begin position="170"/>
        <end position="186"/>
    </location>
</feature>
<reference evidence="7 8" key="1">
    <citation type="submission" date="2020-08" db="EMBL/GenBank/DDBJ databases">
        <authorList>
            <person name="Newling K."/>
            <person name="Davey J."/>
            <person name="Forrester S."/>
        </authorList>
    </citation>
    <scope>NUCLEOTIDE SEQUENCE [LARGE SCALE GENOMIC DNA]</scope>
    <source>
        <strain evidence="8">Crithidia deanei Carvalho (ATCC PRA-265)</strain>
    </source>
</reference>
<dbReference type="PROSITE" id="PS00678">
    <property type="entry name" value="WD_REPEATS_1"/>
    <property type="match status" value="2"/>
</dbReference>
<dbReference type="GO" id="GO:1990904">
    <property type="term" value="C:ribonucleoprotein complex"/>
    <property type="evidence" value="ECO:0007669"/>
    <property type="project" value="UniProtKB-KW"/>
</dbReference>
<name>A0A7G2CMK5_9TRYP</name>
<dbReference type="Pfam" id="PF00400">
    <property type="entry name" value="WD40"/>
    <property type="match status" value="7"/>
</dbReference>
<evidence type="ECO:0000256" key="5">
    <source>
        <dbReference type="PROSITE-ProRule" id="PRU00221"/>
    </source>
</evidence>
<dbReference type="GO" id="GO:0005840">
    <property type="term" value="C:ribosome"/>
    <property type="evidence" value="ECO:0007669"/>
    <property type="project" value="UniProtKB-KW"/>
</dbReference>
<dbReference type="OrthoDB" id="674604at2759"/>
<evidence type="ECO:0000256" key="3">
    <source>
        <dbReference type="ARBA" id="ARBA00022980"/>
    </source>
</evidence>
<sequence length="685" mass="76012">MAEKEELRFKIKGKAIVYQGYPENRVKDLVGILVKMKVSDQEAVDAFNENIEGSQYSSGDIKDMLDKATKAREERKKKEAAPTTPDKKSKEATKEALQKITLIYRGRQFSFEGLPSSKKHAVVQLLCKQADVTPEIAVETFRTNLPEESATDEEIWAMVEEAKAARASRKGGAAPPAAAAAATTSSAKKERSAEKAAKPANSNSTSHVDPEGEDMVAKYTGVSAEERDSIDKFIEQILNAPPMKIDDRLRENPTLDRQEDNTELLLTQRNQGKIAVYCQEGNQSGTKLVHATPTMSFEEFSSIVEKKFGKKMALSFYEDDDIIEMDDDDVFAMFLEMCQGPGGKKHKLICTDPDSKPKVHEDNITEEKPVENVKAAEDKAAKAFSNGELLVKEEKSYTGHAAAVYCCAFSPDGFSFVSASRDKTVRVWDTQKGTCSVMKGGHNDYVLSCDFSPKGNRCCSSSVDKTIKVWNVTTCSKVATLKAHDDKVYCVQYNPTGEYIVSGSCDHTLRVWNSESCSKIVTLRGHTLAVFSCGFSKTNGSKYVVSGSDDRLIKIWDWKAGKEVNSLVGHTGTVWSVCFSNNDDYIVSASMDHELKLWDAKTGLCTRTLLGHKVPTHNALFSADDKYIFSCARDNSVMVWRVEDGERVETITGHKDTVYHIELMENKLLTASMDKTLKLYNIGRQ</sequence>
<keyword evidence="2" id="KW-0677">Repeat</keyword>
<feature type="repeat" description="WD" evidence="5">
    <location>
        <begin position="567"/>
        <end position="608"/>
    </location>
</feature>
<evidence type="ECO:0000256" key="1">
    <source>
        <dbReference type="ARBA" id="ARBA00022574"/>
    </source>
</evidence>
<dbReference type="InterPro" id="IPR001680">
    <property type="entry name" value="WD40_rpt"/>
</dbReference>
<dbReference type="VEuPathDB" id="TriTrypDB:ADEAN_000765600"/>
<dbReference type="Proteomes" id="UP000515908">
    <property type="component" value="Chromosome 16"/>
</dbReference>
<protein>
    <submittedName>
        <fullName evidence="7">WD domain, G-beta repeat, putative</fullName>
    </submittedName>
</protein>
<accession>A0A7G2CMK5</accession>
<organism evidence="7 8">
    <name type="scientific">Angomonas deanei</name>
    <dbReference type="NCBI Taxonomy" id="59799"/>
    <lineage>
        <taxon>Eukaryota</taxon>
        <taxon>Discoba</taxon>
        <taxon>Euglenozoa</taxon>
        <taxon>Kinetoplastea</taxon>
        <taxon>Metakinetoplastina</taxon>
        <taxon>Trypanosomatida</taxon>
        <taxon>Trypanosomatidae</taxon>
        <taxon>Strigomonadinae</taxon>
        <taxon>Angomonas</taxon>
    </lineage>
</organism>
<keyword evidence="4" id="KW-0687">Ribonucleoprotein</keyword>
<dbReference type="InterPro" id="IPR015943">
    <property type="entry name" value="WD40/YVTN_repeat-like_dom_sf"/>
</dbReference>
<feature type="repeat" description="WD" evidence="5">
    <location>
        <begin position="481"/>
        <end position="522"/>
    </location>
</feature>
<dbReference type="CDD" id="cd00200">
    <property type="entry name" value="WD40"/>
    <property type="match status" value="1"/>
</dbReference>
<feature type="repeat" description="WD" evidence="5">
    <location>
        <begin position="523"/>
        <end position="566"/>
    </location>
</feature>
<feature type="repeat" description="WD" evidence="5">
    <location>
        <begin position="439"/>
        <end position="480"/>
    </location>
</feature>
<dbReference type="InterPro" id="IPR020472">
    <property type="entry name" value="WD40_PAC1"/>
</dbReference>
<dbReference type="SUPFAM" id="SSF50978">
    <property type="entry name" value="WD40 repeat-like"/>
    <property type="match status" value="1"/>
</dbReference>
<proteinExistence type="predicted"/>
<dbReference type="PROSITE" id="PS50082">
    <property type="entry name" value="WD_REPEATS_2"/>
    <property type="match status" value="7"/>
</dbReference>